<evidence type="ECO:0000313" key="1">
    <source>
        <dbReference type="EMBL" id="KAF5734542.1"/>
    </source>
</evidence>
<dbReference type="InParanoid" id="A0A7J7CKG2"/>
<dbReference type="Proteomes" id="UP000593562">
    <property type="component" value="Unassembled WGS sequence"/>
</dbReference>
<dbReference type="EMBL" id="JAAARO010000015">
    <property type="protein sequence ID" value="KAF5734542.1"/>
    <property type="molecule type" value="Genomic_DNA"/>
</dbReference>
<evidence type="ECO:0000313" key="2">
    <source>
        <dbReference type="Proteomes" id="UP000593562"/>
    </source>
</evidence>
<dbReference type="AlphaFoldDB" id="A0A7J7CKG2"/>
<comment type="caution">
    <text evidence="1">The sequence shown here is derived from an EMBL/GenBank/DDBJ whole genome shotgun (WGS) entry which is preliminary data.</text>
</comment>
<gene>
    <name evidence="1" type="ORF">HS088_TW15G00034</name>
</gene>
<proteinExistence type="predicted"/>
<organism evidence="1 2">
    <name type="scientific">Tripterygium wilfordii</name>
    <name type="common">Thunder God vine</name>
    <dbReference type="NCBI Taxonomy" id="458696"/>
    <lineage>
        <taxon>Eukaryota</taxon>
        <taxon>Viridiplantae</taxon>
        <taxon>Streptophyta</taxon>
        <taxon>Embryophyta</taxon>
        <taxon>Tracheophyta</taxon>
        <taxon>Spermatophyta</taxon>
        <taxon>Magnoliopsida</taxon>
        <taxon>eudicotyledons</taxon>
        <taxon>Gunneridae</taxon>
        <taxon>Pentapetalae</taxon>
        <taxon>rosids</taxon>
        <taxon>fabids</taxon>
        <taxon>Celastrales</taxon>
        <taxon>Celastraceae</taxon>
        <taxon>Tripterygium</taxon>
    </lineage>
</organism>
<keyword evidence="2" id="KW-1185">Reference proteome</keyword>
<accession>A0A7J7CKG2</accession>
<reference evidence="1 2" key="1">
    <citation type="journal article" date="2020" name="Nat. Commun.">
        <title>Genome of Tripterygium wilfordii and identification of cytochrome P450 involved in triptolide biosynthesis.</title>
        <authorList>
            <person name="Tu L."/>
            <person name="Su P."/>
            <person name="Zhang Z."/>
            <person name="Gao L."/>
            <person name="Wang J."/>
            <person name="Hu T."/>
            <person name="Zhou J."/>
            <person name="Zhang Y."/>
            <person name="Zhao Y."/>
            <person name="Liu Y."/>
            <person name="Song Y."/>
            <person name="Tong Y."/>
            <person name="Lu Y."/>
            <person name="Yang J."/>
            <person name="Xu C."/>
            <person name="Jia M."/>
            <person name="Peters R.J."/>
            <person name="Huang L."/>
            <person name="Gao W."/>
        </authorList>
    </citation>
    <scope>NUCLEOTIDE SEQUENCE [LARGE SCALE GENOMIC DNA]</scope>
    <source>
        <strain evidence="2">cv. XIE 37</strain>
        <tissue evidence="1">Leaf</tissue>
    </source>
</reference>
<protein>
    <submittedName>
        <fullName evidence="1">Uncharacterized protein</fullName>
    </submittedName>
</protein>
<sequence>MGVTARAQKLKCSSKSIGNPCYWEGASKLILWRHKPGFQPTEELESSSSFLTWMLQFSAEIPIVCRRPNLLVGDSISVGGIESELPFILPEKKNHKDENLYT</sequence>
<name>A0A7J7CKG2_TRIWF</name>